<dbReference type="PANTHER" id="PTHR35565">
    <property type="entry name" value="CYTOPLASMIC PROTEIN-RELATED"/>
    <property type="match status" value="1"/>
</dbReference>
<gene>
    <name evidence="3" type="primary">tssC</name>
    <name evidence="3" type="ORF">RT723_01340</name>
</gene>
<sequence length="577" mass="65225">MNDLFNQPKWDKLSFSYQTVDDNAEIELPFKMLILGDFTLSNQDGDTHLLKPSRVSFDTFNQFFASQSLTIQLEMAVADIDENISYIDVDVNLKSMADFEAFELVNSVPYLKAHKDLMVDLQVILNKNNLDGIYFSEAQKQLLKQCNVQPDSITIAELPFILCDVNEHLYEMLDIVLHHSKFQKLESIWRNLKQLLNSAKEIKNTHFEILDISQQHLDEDFYANRDIRESILFDIVYFQEYAQYGGHPYTAIIADYEFANGAQDLALLKNIANVCHAAHVPFIAGLSAKFMGCETFDQLASLSDLSELYSSSKYIKWRNFQQDVTSSYIGLVLPSINLRKGYNYPAGVLGGMPYRENVRGSNNVLLGNASFAYAQCLVNSFAKYNVCTDLCGPVGGAVSVEYVSDSTNRIPDFPIECVFSETKLNQLSNLGLLPLAVNKRQNEIFFNTAGSLRWGSLSIPTTRTTAEKLNGQVEAQLPYLFIISRIAHYLKVVQREQIGSLDSISELQTELNRWLRRFTSDVENPAASVRSRKPLKKAEIVITGKGVDEIPQMSLSVVPHMKYLGNDFVLTLNFSTD</sequence>
<dbReference type="InterPro" id="IPR008312">
    <property type="entry name" value="T6SS_TssB1"/>
</dbReference>
<dbReference type="Proteomes" id="UP001257914">
    <property type="component" value="Unassembled WGS sequence"/>
</dbReference>
<dbReference type="Pfam" id="PF05943">
    <property type="entry name" value="VipB"/>
    <property type="match status" value="1"/>
</dbReference>
<evidence type="ECO:0000313" key="3">
    <source>
        <dbReference type="EMBL" id="MDU0111675.1"/>
    </source>
</evidence>
<dbReference type="InterPro" id="IPR010269">
    <property type="entry name" value="T6SS_TssC-like"/>
</dbReference>
<name>A0ABU3QW68_9GAMM</name>
<feature type="domain" description="TssC1 N-terminal" evidence="1">
    <location>
        <begin position="163"/>
        <end position="452"/>
    </location>
</feature>
<dbReference type="InterPro" id="IPR044032">
    <property type="entry name" value="TssC1_C"/>
</dbReference>
<dbReference type="NCBIfam" id="TIGR03355">
    <property type="entry name" value="VI_chp_2"/>
    <property type="match status" value="1"/>
</dbReference>
<comment type="caution">
    <text evidence="3">The sequence shown here is derived from an EMBL/GenBank/DDBJ whole genome shotgun (WGS) entry which is preliminary data.</text>
</comment>
<reference evidence="3 4" key="1">
    <citation type="submission" date="2023-10" db="EMBL/GenBank/DDBJ databases">
        <title>Psychrosphaera aquimaarina strain SW33 isolated from seawater.</title>
        <authorList>
            <person name="Bayburt H."/>
            <person name="Kim J.M."/>
            <person name="Choi B.J."/>
            <person name="Jeon C.O."/>
        </authorList>
    </citation>
    <scope>NUCLEOTIDE SEQUENCE [LARGE SCALE GENOMIC DNA]</scope>
    <source>
        <strain evidence="3 4">KCTC 52743</strain>
    </source>
</reference>
<dbReference type="PANTHER" id="PTHR35565:SF1">
    <property type="entry name" value="TYPE VI SECRETION SYSTEM CONTRACTILE SHEATH LARGE SUBUNIT"/>
    <property type="match status" value="1"/>
</dbReference>
<dbReference type="Pfam" id="PF18945">
    <property type="entry name" value="VipB_2"/>
    <property type="match status" value="1"/>
</dbReference>
<accession>A0ABU3QW68</accession>
<evidence type="ECO:0000313" key="4">
    <source>
        <dbReference type="Proteomes" id="UP001257914"/>
    </source>
</evidence>
<evidence type="ECO:0000259" key="2">
    <source>
        <dbReference type="Pfam" id="PF18945"/>
    </source>
</evidence>
<dbReference type="EMBL" id="JAWCUA010000001">
    <property type="protein sequence ID" value="MDU0111675.1"/>
    <property type="molecule type" value="Genomic_DNA"/>
</dbReference>
<protein>
    <submittedName>
        <fullName evidence="3">Type VI secretion system contractile sheath large subunit</fullName>
    </submittedName>
</protein>
<proteinExistence type="predicted"/>
<feature type="domain" description="TssC1 C-terminal" evidence="2">
    <location>
        <begin position="468"/>
        <end position="572"/>
    </location>
</feature>
<organism evidence="3 4">
    <name type="scientific">Psychrosphaera aquimarina</name>
    <dbReference type="NCBI Taxonomy" id="2044854"/>
    <lineage>
        <taxon>Bacteria</taxon>
        <taxon>Pseudomonadati</taxon>
        <taxon>Pseudomonadota</taxon>
        <taxon>Gammaproteobacteria</taxon>
        <taxon>Alteromonadales</taxon>
        <taxon>Pseudoalteromonadaceae</taxon>
        <taxon>Psychrosphaera</taxon>
    </lineage>
</organism>
<dbReference type="InterPro" id="IPR044031">
    <property type="entry name" value="TssC1_N"/>
</dbReference>
<dbReference type="Pfam" id="PF05591">
    <property type="entry name" value="T6SS_VipA"/>
    <property type="match status" value="1"/>
</dbReference>
<keyword evidence="4" id="KW-1185">Reference proteome</keyword>
<dbReference type="RefSeq" id="WP_315945578.1">
    <property type="nucleotide sequence ID" value="NZ_JAWCUA010000001.1"/>
</dbReference>
<evidence type="ECO:0000259" key="1">
    <source>
        <dbReference type="Pfam" id="PF05943"/>
    </source>
</evidence>